<dbReference type="InParanoid" id="Q555R0"/>
<dbReference type="AlphaFoldDB" id="Q555R0"/>
<proteinExistence type="predicted"/>
<comment type="caution">
    <text evidence="2">The sequence shown here is derived from an EMBL/GenBank/DDBJ whole genome shotgun (WGS) entry which is preliminary data.</text>
</comment>
<reference evidence="2 3" key="1">
    <citation type="journal article" date="2005" name="Nature">
        <title>The genome of the social amoeba Dictyostelium discoideum.</title>
        <authorList>
            <consortium name="The Dictyostelium discoideum Sequencing Consortium"/>
            <person name="Eichinger L."/>
            <person name="Pachebat J.A."/>
            <person name="Glockner G."/>
            <person name="Rajandream M.A."/>
            <person name="Sucgang R."/>
            <person name="Berriman M."/>
            <person name="Song J."/>
            <person name="Olsen R."/>
            <person name="Szafranski K."/>
            <person name="Xu Q."/>
            <person name="Tunggal B."/>
            <person name="Kummerfeld S."/>
            <person name="Madera M."/>
            <person name="Konfortov B.A."/>
            <person name="Rivero F."/>
            <person name="Bankier A.T."/>
            <person name="Lehmann R."/>
            <person name="Hamlin N."/>
            <person name="Davies R."/>
            <person name="Gaudet P."/>
            <person name="Fey P."/>
            <person name="Pilcher K."/>
            <person name="Chen G."/>
            <person name="Saunders D."/>
            <person name="Sodergren E."/>
            <person name="Davis P."/>
            <person name="Kerhornou A."/>
            <person name="Nie X."/>
            <person name="Hall N."/>
            <person name="Anjard C."/>
            <person name="Hemphill L."/>
            <person name="Bason N."/>
            <person name="Farbrother P."/>
            <person name="Desany B."/>
            <person name="Just E."/>
            <person name="Morio T."/>
            <person name="Rost R."/>
            <person name="Churcher C."/>
            <person name="Cooper J."/>
            <person name="Haydock S."/>
            <person name="van Driessche N."/>
            <person name="Cronin A."/>
            <person name="Goodhead I."/>
            <person name="Muzny D."/>
            <person name="Mourier T."/>
            <person name="Pain A."/>
            <person name="Lu M."/>
            <person name="Harper D."/>
            <person name="Lindsay R."/>
            <person name="Hauser H."/>
            <person name="James K."/>
            <person name="Quiles M."/>
            <person name="Madan Babu M."/>
            <person name="Saito T."/>
            <person name="Buchrieser C."/>
            <person name="Wardroper A."/>
            <person name="Felder M."/>
            <person name="Thangavelu M."/>
            <person name="Johnson D."/>
            <person name="Knights A."/>
            <person name="Loulseged H."/>
            <person name="Mungall K."/>
            <person name="Oliver K."/>
            <person name="Price C."/>
            <person name="Quail M.A."/>
            <person name="Urushihara H."/>
            <person name="Hernandez J."/>
            <person name="Rabbinowitsch E."/>
            <person name="Steffen D."/>
            <person name="Sanders M."/>
            <person name="Ma J."/>
            <person name="Kohara Y."/>
            <person name="Sharp S."/>
            <person name="Simmonds M."/>
            <person name="Spiegler S."/>
            <person name="Tivey A."/>
            <person name="Sugano S."/>
            <person name="White B."/>
            <person name="Walker D."/>
            <person name="Woodward J."/>
            <person name="Winckler T."/>
            <person name="Tanaka Y."/>
            <person name="Shaulsky G."/>
            <person name="Schleicher M."/>
            <person name="Weinstock G."/>
            <person name="Rosenthal A."/>
            <person name="Cox E.C."/>
            <person name="Chisholm R.L."/>
            <person name="Gibbs R."/>
            <person name="Loomis W.F."/>
            <person name="Platzer M."/>
            <person name="Kay R.R."/>
            <person name="Williams J."/>
            <person name="Dear P.H."/>
            <person name="Noegel A.A."/>
            <person name="Barrell B."/>
            <person name="Kuspa A."/>
        </authorList>
    </citation>
    <scope>NUCLEOTIDE SEQUENCE [LARGE SCALE GENOMIC DNA]</scope>
    <source>
        <strain evidence="2 3">AX4</strain>
    </source>
</reference>
<dbReference type="KEGG" id="ddi:DDB_G0274835"/>
<dbReference type="RefSeq" id="XP_644003.1">
    <property type="nucleotide sequence ID" value="XM_638911.1"/>
</dbReference>
<name>Q555R0_DICDI</name>
<dbReference type="SMR" id="Q555R0"/>
<dbReference type="PaxDb" id="44689-DDB0217503"/>
<evidence type="ECO:0000313" key="3">
    <source>
        <dbReference type="Proteomes" id="UP000002195"/>
    </source>
</evidence>
<accession>Q555R0</accession>
<keyword evidence="3" id="KW-1185">Reference proteome</keyword>
<dbReference type="EMBL" id="AAFI02000012">
    <property type="protein sequence ID" value="EAL70310.1"/>
    <property type="molecule type" value="Genomic_DNA"/>
</dbReference>
<dbReference type="HOGENOM" id="CLU_2031036_0_0_1"/>
<feature type="region of interest" description="Disordered" evidence="1">
    <location>
        <begin position="93"/>
        <end position="122"/>
    </location>
</feature>
<sequence length="122" mass="14343">MNVDDIYADIIIESENDQENDMKQSDENSQSPTLKEDHHNKIKEFEEIIENNLKEISNLKKEIESKDNEIETLSKQTSLLEIQRKEKEINSLRDELSNSNKKVQSSNPANNRQHINYEMPKK</sequence>
<evidence type="ECO:0000256" key="1">
    <source>
        <dbReference type="SAM" id="MobiDB-lite"/>
    </source>
</evidence>
<feature type="region of interest" description="Disordered" evidence="1">
    <location>
        <begin position="13"/>
        <end position="39"/>
    </location>
</feature>
<protein>
    <submittedName>
        <fullName evidence="2">Uncharacterized protein</fullName>
    </submittedName>
</protein>
<feature type="compositionally biased region" description="Polar residues" evidence="1">
    <location>
        <begin position="97"/>
        <end position="114"/>
    </location>
</feature>
<dbReference type="VEuPathDB" id="AmoebaDB:DDB_G0274835"/>
<evidence type="ECO:0000313" key="2">
    <source>
        <dbReference type="EMBL" id="EAL70310.1"/>
    </source>
</evidence>
<dbReference type="dictyBase" id="DDB_G0274835"/>
<dbReference type="GeneID" id="8619431"/>
<gene>
    <name evidence="2" type="ORF">DDB_G0274835</name>
</gene>
<dbReference type="Proteomes" id="UP000002195">
    <property type="component" value="Unassembled WGS sequence"/>
</dbReference>
<organism evidence="2 3">
    <name type="scientific">Dictyostelium discoideum</name>
    <name type="common">Social amoeba</name>
    <dbReference type="NCBI Taxonomy" id="44689"/>
    <lineage>
        <taxon>Eukaryota</taxon>
        <taxon>Amoebozoa</taxon>
        <taxon>Evosea</taxon>
        <taxon>Eumycetozoa</taxon>
        <taxon>Dictyostelia</taxon>
        <taxon>Dictyosteliales</taxon>
        <taxon>Dictyosteliaceae</taxon>
        <taxon>Dictyostelium</taxon>
    </lineage>
</organism>